<dbReference type="GO" id="GO:0016987">
    <property type="term" value="F:sigma factor activity"/>
    <property type="evidence" value="ECO:0007669"/>
    <property type="project" value="UniProtKB-KW"/>
</dbReference>
<dbReference type="InterPro" id="IPR014284">
    <property type="entry name" value="RNA_pol_sigma-70_dom"/>
</dbReference>
<dbReference type="GO" id="GO:0003677">
    <property type="term" value="F:DNA binding"/>
    <property type="evidence" value="ECO:0007669"/>
    <property type="project" value="InterPro"/>
</dbReference>
<dbReference type="OrthoDB" id="9784272at2"/>
<keyword evidence="10" id="KW-1185">Reference proteome</keyword>
<dbReference type="Gene3D" id="1.10.10.10">
    <property type="entry name" value="Winged helix-like DNA-binding domain superfamily/Winged helix DNA-binding domain"/>
    <property type="match status" value="1"/>
</dbReference>
<dbReference type="InterPro" id="IPR013249">
    <property type="entry name" value="RNA_pol_sigma70_r4_t2"/>
</dbReference>
<dbReference type="Proteomes" id="UP000464644">
    <property type="component" value="Plasmid pCC1524"/>
</dbReference>
<dbReference type="PANTHER" id="PTHR43133">
    <property type="entry name" value="RNA POLYMERASE ECF-TYPE SIGMA FACTO"/>
    <property type="match status" value="1"/>
</dbReference>
<sequence length="202" mass="23448">MSITASLRTFCHLSTPSSDSPINRLWINEVSAVALQQDRDSFMRIYDHFAPRLLRYLTGLNVPEGQAEELVQEVLLRLWHKADTFDPSKASLGTWLFRIARNLYIDSVRKDRGWVQVQNSLEQLERLEAPQDRTLDYSQRQEQQLATAIQNLPTDQARVLRMSYFEALSHREISERLGMPLGTVKSCLRLAFQKLRSRIEES</sequence>
<keyword evidence="4" id="KW-0804">Transcription</keyword>
<dbReference type="Pfam" id="PF08281">
    <property type="entry name" value="Sigma70_r4_2"/>
    <property type="match status" value="1"/>
</dbReference>
<dbReference type="PANTHER" id="PTHR43133:SF62">
    <property type="entry name" value="RNA POLYMERASE SIGMA FACTOR SIGZ"/>
    <property type="match status" value="1"/>
</dbReference>
<evidence type="ECO:0000256" key="1">
    <source>
        <dbReference type="ARBA" id="ARBA00010641"/>
    </source>
</evidence>
<dbReference type="InterPro" id="IPR013324">
    <property type="entry name" value="RNA_pol_sigma_r3/r4-like"/>
</dbReference>
<geneLocation type="plasmid" evidence="7 10">
    <name>pCC1524</name>
</geneLocation>
<dbReference type="Proteomes" id="UP000183983">
    <property type="component" value="Unassembled WGS sequence"/>
</dbReference>
<accession>A0A1M7Q7F1</accession>
<comment type="similarity">
    <text evidence="1">Belongs to the sigma-70 factor family. ECF subfamily.</text>
</comment>
<dbReference type="InterPro" id="IPR036388">
    <property type="entry name" value="WH-like_DNA-bd_sf"/>
</dbReference>
<dbReference type="EMBL" id="FRDA01000019">
    <property type="protein sequence ID" value="SHN26307.1"/>
    <property type="molecule type" value="Genomic_DNA"/>
</dbReference>
<evidence type="ECO:0000313" key="8">
    <source>
        <dbReference type="EMBL" id="SHN26307.1"/>
    </source>
</evidence>
<dbReference type="EMBL" id="CP047266">
    <property type="protein sequence ID" value="QHF05956.1"/>
    <property type="molecule type" value="Genomic_DNA"/>
</dbReference>
<proteinExistence type="inferred from homology"/>
<dbReference type="GO" id="GO:0006352">
    <property type="term" value="P:DNA-templated transcription initiation"/>
    <property type="evidence" value="ECO:0007669"/>
    <property type="project" value="InterPro"/>
</dbReference>
<evidence type="ECO:0000259" key="5">
    <source>
        <dbReference type="Pfam" id="PF04542"/>
    </source>
</evidence>
<dbReference type="NCBIfam" id="TIGR02937">
    <property type="entry name" value="sigma70-ECF"/>
    <property type="match status" value="1"/>
</dbReference>
<dbReference type="InterPro" id="IPR039425">
    <property type="entry name" value="RNA_pol_sigma-70-like"/>
</dbReference>
<name>A0A1M7Q7F1_9PSED</name>
<dbReference type="InterPro" id="IPR007627">
    <property type="entry name" value="RNA_pol_sigma70_r2"/>
</dbReference>
<organism evidence="8 9">
    <name type="scientific">Pseudomonas asturiensis</name>
    <dbReference type="NCBI Taxonomy" id="1190415"/>
    <lineage>
        <taxon>Bacteria</taxon>
        <taxon>Pseudomonadati</taxon>
        <taxon>Pseudomonadota</taxon>
        <taxon>Gammaproteobacteria</taxon>
        <taxon>Pseudomonadales</taxon>
        <taxon>Pseudomonadaceae</taxon>
        <taxon>Pseudomonas</taxon>
    </lineage>
</organism>
<feature type="domain" description="RNA polymerase sigma-70 region 2" evidence="5">
    <location>
        <begin position="45"/>
        <end position="112"/>
    </location>
</feature>
<evidence type="ECO:0000256" key="3">
    <source>
        <dbReference type="ARBA" id="ARBA00023082"/>
    </source>
</evidence>
<evidence type="ECO:0000259" key="6">
    <source>
        <dbReference type="Pfam" id="PF08281"/>
    </source>
</evidence>
<feature type="domain" description="RNA polymerase sigma factor 70 region 4 type 2" evidence="6">
    <location>
        <begin position="143"/>
        <end position="195"/>
    </location>
</feature>
<protein>
    <submittedName>
        <fullName evidence="8">RNA polymerase sigma-70 factor, ECF subfamily</fullName>
    </submittedName>
    <submittedName>
        <fullName evidence="7">Sigma-70 family RNA polymerase sigma factor</fullName>
    </submittedName>
</protein>
<reference evidence="7" key="3">
    <citation type="submission" date="2019-12" db="EMBL/GenBank/DDBJ databases">
        <title>A complete genome sequence for Pseudomonas syringae CC1524.</title>
        <authorList>
            <person name="Baltrus D.A."/>
            <person name="Clark M."/>
        </authorList>
    </citation>
    <scope>NUCLEOTIDE SEQUENCE</scope>
    <source>
        <strain evidence="7">CC1524</strain>
        <plasmid evidence="7">pCC1524</plasmid>
    </source>
</reference>
<evidence type="ECO:0000313" key="10">
    <source>
        <dbReference type="Proteomes" id="UP000464644"/>
    </source>
</evidence>
<evidence type="ECO:0000256" key="2">
    <source>
        <dbReference type="ARBA" id="ARBA00023015"/>
    </source>
</evidence>
<dbReference type="Pfam" id="PF04542">
    <property type="entry name" value="Sigma70_r2"/>
    <property type="match status" value="1"/>
</dbReference>
<gene>
    <name evidence="7" type="ORF">N015_26335</name>
    <name evidence="8" type="ORF">SAMN05216593_11923</name>
</gene>
<dbReference type="STRING" id="1190415.SAMN05216593_11923"/>
<keyword evidence="2" id="KW-0805">Transcription regulation</keyword>
<dbReference type="SUPFAM" id="SSF88946">
    <property type="entry name" value="Sigma2 domain of RNA polymerase sigma factors"/>
    <property type="match status" value="1"/>
</dbReference>
<keyword evidence="3" id="KW-0731">Sigma factor</keyword>
<dbReference type="SUPFAM" id="SSF88659">
    <property type="entry name" value="Sigma3 and sigma4 domains of RNA polymerase sigma factors"/>
    <property type="match status" value="1"/>
</dbReference>
<dbReference type="AlphaFoldDB" id="A0A1M7Q7F1"/>
<keyword evidence="7" id="KW-0614">Plasmid</keyword>
<evidence type="ECO:0000313" key="7">
    <source>
        <dbReference type="EMBL" id="QHF05956.1"/>
    </source>
</evidence>
<reference evidence="8 9" key="2">
    <citation type="submission" date="2016-11" db="EMBL/GenBank/DDBJ databases">
        <authorList>
            <person name="Jaros S."/>
            <person name="Januszkiewicz K."/>
            <person name="Wedrychowicz H."/>
        </authorList>
    </citation>
    <scope>NUCLEOTIDE SEQUENCE [LARGE SCALE GENOMIC DNA]</scope>
    <source>
        <strain evidence="8 9">LMG 26898</strain>
    </source>
</reference>
<reference evidence="7 10" key="1">
    <citation type="journal article" date="2014" name="Genome Announc.">
        <title>Draft Genome Sequences of a Phylogenetically Diverse Suite of Pseudomonas syringae Strains from Multiple Source Populations.</title>
        <authorList>
            <person name="Baltrus D.A."/>
            <person name="Yourstone S."/>
            <person name="Lind A."/>
            <person name="Guilbaud C."/>
            <person name="Sands D.C."/>
            <person name="Jones C.D."/>
            <person name="Morris C.E."/>
            <person name="Dangl J.L."/>
        </authorList>
    </citation>
    <scope>NUCLEOTIDE SEQUENCE [LARGE SCALE GENOMIC DNA]</scope>
    <source>
        <strain evidence="7 10">CC1524</strain>
    </source>
</reference>
<dbReference type="Gene3D" id="1.10.1740.10">
    <property type="match status" value="1"/>
</dbReference>
<dbReference type="InterPro" id="IPR013325">
    <property type="entry name" value="RNA_pol_sigma_r2"/>
</dbReference>
<dbReference type="CDD" id="cd06171">
    <property type="entry name" value="Sigma70_r4"/>
    <property type="match status" value="1"/>
</dbReference>
<evidence type="ECO:0000256" key="4">
    <source>
        <dbReference type="ARBA" id="ARBA00023163"/>
    </source>
</evidence>
<evidence type="ECO:0000313" key="9">
    <source>
        <dbReference type="Proteomes" id="UP000183983"/>
    </source>
</evidence>